<reference evidence="3" key="1">
    <citation type="journal article" date="2023" name="Mol. Phylogenet. Evol.">
        <title>Genome-scale phylogeny and comparative genomics of the fungal order Sordariales.</title>
        <authorList>
            <person name="Hensen N."/>
            <person name="Bonometti L."/>
            <person name="Westerberg I."/>
            <person name="Brannstrom I.O."/>
            <person name="Guillou S."/>
            <person name="Cros-Aarteil S."/>
            <person name="Calhoun S."/>
            <person name="Haridas S."/>
            <person name="Kuo A."/>
            <person name="Mondo S."/>
            <person name="Pangilinan J."/>
            <person name="Riley R."/>
            <person name="LaButti K."/>
            <person name="Andreopoulos B."/>
            <person name="Lipzen A."/>
            <person name="Chen C."/>
            <person name="Yan M."/>
            <person name="Daum C."/>
            <person name="Ng V."/>
            <person name="Clum A."/>
            <person name="Steindorff A."/>
            <person name="Ohm R.A."/>
            <person name="Martin F."/>
            <person name="Silar P."/>
            <person name="Natvig D.O."/>
            <person name="Lalanne C."/>
            <person name="Gautier V."/>
            <person name="Ament-Velasquez S.L."/>
            <person name="Kruys A."/>
            <person name="Hutchinson M.I."/>
            <person name="Powell A.J."/>
            <person name="Barry K."/>
            <person name="Miller A.N."/>
            <person name="Grigoriev I.V."/>
            <person name="Debuchy R."/>
            <person name="Gladieux P."/>
            <person name="Hiltunen Thoren M."/>
            <person name="Johannesson H."/>
        </authorList>
    </citation>
    <scope>NUCLEOTIDE SEQUENCE [LARGE SCALE GENOMIC DNA]</scope>
    <source>
        <strain evidence="3">CBS 340.73</strain>
    </source>
</reference>
<dbReference type="SUPFAM" id="SSF51735">
    <property type="entry name" value="NAD(P)-binding Rossmann-fold domains"/>
    <property type="match status" value="1"/>
</dbReference>
<dbReference type="GO" id="GO:0016491">
    <property type="term" value="F:oxidoreductase activity"/>
    <property type="evidence" value="ECO:0007669"/>
    <property type="project" value="UniProtKB-KW"/>
</dbReference>
<dbReference type="Proteomes" id="UP001303473">
    <property type="component" value="Unassembled WGS sequence"/>
</dbReference>
<dbReference type="InterPro" id="IPR036291">
    <property type="entry name" value="NAD(P)-bd_dom_sf"/>
</dbReference>
<dbReference type="PRINTS" id="PR00081">
    <property type="entry name" value="GDHRDH"/>
</dbReference>
<dbReference type="PANTHER" id="PTHR43157:SF31">
    <property type="entry name" value="PHOSPHATIDYLINOSITOL-GLYCAN BIOSYNTHESIS CLASS F PROTEIN"/>
    <property type="match status" value="1"/>
</dbReference>
<evidence type="ECO:0000313" key="3">
    <source>
        <dbReference type="Proteomes" id="UP001303473"/>
    </source>
</evidence>
<comment type="caution">
    <text evidence="2">The sequence shown here is derived from an EMBL/GenBank/DDBJ whole genome shotgun (WGS) entry which is preliminary data.</text>
</comment>
<dbReference type="AlphaFoldDB" id="A0AAN6NI07"/>
<proteinExistence type="predicted"/>
<evidence type="ECO:0000256" key="1">
    <source>
        <dbReference type="ARBA" id="ARBA00023002"/>
    </source>
</evidence>
<protein>
    <recommendedName>
        <fullName evidence="4">NAD(P)-binding protein</fullName>
    </recommendedName>
</protein>
<dbReference type="Gene3D" id="3.40.50.720">
    <property type="entry name" value="NAD(P)-binding Rossmann-like Domain"/>
    <property type="match status" value="1"/>
</dbReference>
<dbReference type="Pfam" id="PF00106">
    <property type="entry name" value="adh_short"/>
    <property type="match status" value="1"/>
</dbReference>
<keyword evidence="1" id="KW-0560">Oxidoreductase</keyword>
<accession>A0AAN6NI07</accession>
<gene>
    <name evidence="2" type="ORF">QBC46DRAFT_305049</name>
</gene>
<sequence>MPSLGDFVHTQFVLNIPKPSASFRTKTVIVTGANGGLGKDIVKHVIRLGASKVIFGCRSLARGNQAKQEIETILKCNPDIIEVWEVDLESPSSIKTFVDQANRLPRLDVLINNAGIRTGKFKIVYDTERTLAVNNIGTFLLAFQLIPKLKETARKYGVTPHMTTVGSALYDVAKYPEKHGDDVFAWFKDESHVNMMNQYNLSKLLQLYTVIKLCAIVDPVNTADSNPIVINTLDPCFCKTGLAGELKGGAKVFFKIFESIAARTAEEGARLVVQAASAGRETHGLYMRAGAVQEYAPIAQDDARATYVWELLCEKLEKLQPGIMQSLQ</sequence>
<dbReference type="PANTHER" id="PTHR43157">
    <property type="entry name" value="PHOSPHATIDYLINOSITOL-GLYCAN BIOSYNTHESIS CLASS F PROTEIN-RELATED"/>
    <property type="match status" value="1"/>
</dbReference>
<dbReference type="EMBL" id="MU853759">
    <property type="protein sequence ID" value="KAK3944453.1"/>
    <property type="molecule type" value="Genomic_DNA"/>
</dbReference>
<name>A0AAN6NI07_9PEZI</name>
<dbReference type="InterPro" id="IPR002347">
    <property type="entry name" value="SDR_fam"/>
</dbReference>
<keyword evidence="3" id="KW-1185">Reference proteome</keyword>
<evidence type="ECO:0008006" key="4">
    <source>
        <dbReference type="Google" id="ProtNLM"/>
    </source>
</evidence>
<organism evidence="2 3">
    <name type="scientific">Diplogelasinospora grovesii</name>
    <dbReference type="NCBI Taxonomy" id="303347"/>
    <lineage>
        <taxon>Eukaryota</taxon>
        <taxon>Fungi</taxon>
        <taxon>Dikarya</taxon>
        <taxon>Ascomycota</taxon>
        <taxon>Pezizomycotina</taxon>
        <taxon>Sordariomycetes</taxon>
        <taxon>Sordariomycetidae</taxon>
        <taxon>Sordariales</taxon>
        <taxon>Diplogelasinosporaceae</taxon>
        <taxon>Diplogelasinospora</taxon>
    </lineage>
</organism>
<evidence type="ECO:0000313" key="2">
    <source>
        <dbReference type="EMBL" id="KAK3944453.1"/>
    </source>
</evidence>